<protein>
    <submittedName>
        <fullName evidence="2">Uncharacterized protein</fullName>
    </submittedName>
</protein>
<accession>A0A5B7G0F0</accession>
<dbReference type="EMBL" id="VSRR010009829">
    <property type="protein sequence ID" value="MPC50949.1"/>
    <property type="molecule type" value="Genomic_DNA"/>
</dbReference>
<reference evidence="2 3" key="1">
    <citation type="submission" date="2019-05" db="EMBL/GenBank/DDBJ databases">
        <title>Another draft genome of Portunus trituberculatus and its Hox gene families provides insights of decapod evolution.</title>
        <authorList>
            <person name="Jeong J.-H."/>
            <person name="Song I."/>
            <person name="Kim S."/>
            <person name="Choi T."/>
            <person name="Kim D."/>
            <person name="Ryu S."/>
            <person name="Kim W."/>
        </authorList>
    </citation>
    <scope>NUCLEOTIDE SEQUENCE [LARGE SCALE GENOMIC DNA]</scope>
    <source>
        <tissue evidence="2">Muscle</tissue>
    </source>
</reference>
<comment type="caution">
    <text evidence="2">The sequence shown here is derived from an EMBL/GenBank/DDBJ whole genome shotgun (WGS) entry which is preliminary data.</text>
</comment>
<name>A0A5B7G0F0_PORTR</name>
<gene>
    <name evidence="2" type="ORF">E2C01_044784</name>
</gene>
<keyword evidence="3" id="KW-1185">Reference proteome</keyword>
<organism evidence="2 3">
    <name type="scientific">Portunus trituberculatus</name>
    <name type="common">Swimming crab</name>
    <name type="synonym">Neptunus trituberculatus</name>
    <dbReference type="NCBI Taxonomy" id="210409"/>
    <lineage>
        <taxon>Eukaryota</taxon>
        <taxon>Metazoa</taxon>
        <taxon>Ecdysozoa</taxon>
        <taxon>Arthropoda</taxon>
        <taxon>Crustacea</taxon>
        <taxon>Multicrustacea</taxon>
        <taxon>Malacostraca</taxon>
        <taxon>Eumalacostraca</taxon>
        <taxon>Eucarida</taxon>
        <taxon>Decapoda</taxon>
        <taxon>Pleocyemata</taxon>
        <taxon>Brachyura</taxon>
        <taxon>Eubrachyura</taxon>
        <taxon>Portunoidea</taxon>
        <taxon>Portunidae</taxon>
        <taxon>Portuninae</taxon>
        <taxon>Portunus</taxon>
    </lineage>
</organism>
<evidence type="ECO:0000313" key="3">
    <source>
        <dbReference type="Proteomes" id="UP000324222"/>
    </source>
</evidence>
<dbReference type="Proteomes" id="UP000324222">
    <property type="component" value="Unassembled WGS sequence"/>
</dbReference>
<evidence type="ECO:0000313" key="2">
    <source>
        <dbReference type="EMBL" id="MPC50949.1"/>
    </source>
</evidence>
<proteinExistence type="predicted"/>
<evidence type="ECO:0000256" key="1">
    <source>
        <dbReference type="SAM" id="MobiDB-lite"/>
    </source>
</evidence>
<feature type="compositionally biased region" description="Polar residues" evidence="1">
    <location>
        <begin position="48"/>
        <end position="59"/>
    </location>
</feature>
<sequence length="59" mass="6837">MEVSLMELFNDGGGINYFFLIAEEWSWTCKRNNGDEQQKYRKKATKAHFSNSSFTPSVP</sequence>
<dbReference type="AlphaFoldDB" id="A0A5B7G0F0"/>
<feature type="region of interest" description="Disordered" evidence="1">
    <location>
        <begin position="40"/>
        <end position="59"/>
    </location>
</feature>